<gene>
    <name evidence="2" type="ORF">LIER_33364</name>
</gene>
<feature type="region of interest" description="Disordered" evidence="1">
    <location>
        <begin position="15"/>
        <end position="49"/>
    </location>
</feature>
<dbReference type="EMBL" id="BAABME010013353">
    <property type="protein sequence ID" value="GAA0186076.1"/>
    <property type="molecule type" value="Genomic_DNA"/>
</dbReference>
<dbReference type="Proteomes" id="UP001454036">
    <property type="component" value="Unassembled WGS sequence"/>
</dbReference>
<reference evidence="2 3" key="1">
    <citation type="submission" date="2024-01" db="EMBL/GenBank/DDBJ databases">
        <title>The complete chloroplast genome sequence of Lithospermum erythrorhizon: insights into the phylogenetic relationship among Boraginaceae species and the maternal lineages of purple gromwells.</title>
        <authorList>
            <person name="Okada T."/>
            <person name="Watanabe K."/>
        </authorList>
    </citation>
    <scope>NUCLEOTIDE SEQUENCE [LARGE SCALE GENOMIC DNA]</scope>
</reference>
<name>A0AAV3S1R2_LITER</name>
<protein>
    <submittedName>
        <fullName evidence="2">Uncharacterized protein</fullName>
    </submittedName>
</protein>
<dbReference type="AlphaFoldDB" id="A0AAV3S1R2"/>
<accession>A0AAV3S1R2</accession>
<proteinExistence type="predicted"/>
<feature type="compositionally biased region" description="Low complexity" evidence="1">
    <location>
        <begin position="15"/>
        <end position="27"/>
    </location>
</feature>
<comment type="caution">
    <text evidence="2">The sequence shown here is derived from an EMBL/GenBank/DDBJ whole genome shotgun (WGS) entry which is preliminary data.</text>
</comment>
<keyword evidence="3" id="KW-1185">Reference proteome</keyword>
<evidence type="ECO:0000313" key="2">
    <source>
        <dbReference type="EMBL" id="GAA0186076.1"/>
    </source>
</evidence>
<sequence length="83" mass="9262">MQKKVKLVVRLPKNNHNINNNLRNLNNPSKDEKNSDSGGLGDDLDLGGDEEVEEVMKIDEVESRSGEQGSDQVVWRLFLVSIG</sequence>
<evidence type="ECO:0000313" key="3">
    <source>
        <dbReference type="Proteomes" id="UP001454036"/>
    </source>
</evidence>
<evidence type="ECO:0000256" key="1">
    <source>
        <dbReference type="SAM" id="MobiDB-lite"/>
    </source>
</evidence>
<organism evidence="2 3">
    <name type="scientific">Lithospermum erythrorhizon</name>
    <name type="common">Purple gromwell</name>
    <name type="synonym">Lithospermum officinale var. erythrorhizon</name>
    <dbReference type="NCBI Taxonomy" id="34254"/>
    <lineage>
        <taxon>Eukaryota</taxon>
        <taxon>Viridiplantae</taxon>
        <taxon>Streptophyta</taxon>
        <taxon>Embryophyta</taxon>
        <taxon>Tracheophyta</taxon>
        <taxon>Spermatophyta</taxon>
        <taxon>Magnoliopsida</taxon>
        <taxon>eudicotyledons</taxon>
        <taxon>Gunneridae</taxon>
        <taxon>Pentapetalae</taxon>
        <taxon>asterids</taxon>
        <taxon>lamiids</taxon>
        <taxon>Boraginales</taxon>
        <taxon>Boraginaceae</taxon>
        <taxon>Boraginoideae</taxon>
        <taxon>Lithospermeae</taxon>
        <taxon>Lithospermum</taxon>
    </lineage>
</organism>